<proteinExistence type="predicted"/>
<evidence type="ECO:0008006" key="4">
    <source>
        <dbReference type="Google" id="ProtNLM"/>
    </source>
</evidence>
<sequence length="384" mass="45629">MQSVNNAPKLGQKNVIDFDLIYKTDQGRILVEQLQSNKYVNFRNYMVLPTIMKHINLIYQDRIKQINENEKFKEIDCANFTYIFLSKLFGLKQIIDQKFIIFILSVKKNMQILRINQFANFIFNQNSLSEFNQYIDIINFTENLCTVAKNIENIEIENKYYIPYLKVVCFIANFSDSRMTNEETIEFQKEIEQLKIVDIRNPNNYLISFDDFFYKTIEKQKMLVNRAKIYVINAFDASDLDGNGVCNLQEFLILNKHIENENYNEEILTQIFKENADKFIDDEQNLSFDKFASVSVDFNLFSDDQQNKFIAIKHKQELNIKFDELKENWSSKKEEIFLNIQSLLDEDDIQKWNEILMILDKRISSKEKQAIKPLLIAVKILEKE</sequence>
<feature type="non-terminal residue" evidence="2">
    <location>
        <position position="384"/>
    </location>
</feature>
<dbReference type="InterPro" id="IPR018247">
    <property type="entry name" value="EF_Hand_1_Ca_BS"/>
</dbReference>
<dbReference type="InterPro" id="IPR011992">
    <property type="entry name" value="EF-hand-dom_pair"/>
</dbReference>
<evidence type="ECO:0000256" key="1">
    <source>
        <dbReference type="ARBA" id="ARBA00022837"/>
    </source>
</evidence>
<accession>G0QQP2</accession>
<keyword evidence="3" id="KW-1185">Reference proteome</keyword>
<dbReference type="EMBL" id="GL983664">
    <property type="protein sequence ID" value="EGR32460.1"/>
    <property type="molecule type" value="Genomic_DNA"/>
</dbReference>
<dbReference type="SUPFAM" id="SSF47473">
    <property type="entry name" value="EF-hand"/>
    <property type="match status" value="1"/>
</dbReference>
<keyword evidence="1" id="KW-0106">Calcium</keyword>
<name>G0QQP2_ICHMU</name>
<dbReference type="PANTHER" id="PTHR34894:SF5">
    <property type="entry name" value="EF-HAND DOMAIN-CONTAINING PROTEIN"/>
    <property type="match status" value="1"/>
</dbReference>
<dbReference type="OMA" id="MEEINQW"/>
<protein>
    <recommendedName>
        <fullName evidence="4">EF-hand domain-containing protein</fullName>
    </recommendedName>
</protein>
<dbReference type="PROSITE" id="PS00018">
    <property type="entry name" value="EF_HAND_1"/>
    <property type="match status" value="1"/>
</dbReference>
<dbReference type="PANTHER" id="PTHR34894">
    <property type="entry name" value="SAM-DEPENDENT METHYLTRANSFERASE RSMI, CONSERVED SITE"/>
    <property type="match status" value="1"/>
</dbReference>
<dbReference type="AlphaFoldDB" id="G0QQP2"/>
<dbReference type="OrthoDB" id="300037at2759"/>
<dbReference type="eggNOG" id="ENOG502RWD9">
    <property type="taxonomic scope" value="Eukaryota"/>
</dbReference>
<dbReference type="InParanoid" id="G0QQP2"/>
<dbReference type="Proteomes" id="UP000008983">
    <property type="component" value="Unassembled WGS sequence"/>
</dbReference>
<evidence type="ECO:0000313" key="2">
    <source>
        <dbReference type="EMBL" id="EGR32460.1"/>
    </source>
</evidence>
<evidence type="ECO:0000313" key="3">
    <source>
        <dbReference type="Proteomes" id="UP000008983"/>
    </source>
</evidence>
<organism evidence="2 3">
    <name type="scientific">Ichthyophthirius multifiliis</name>
    <name type="common">White spot disease agent</name>
    <name type="synonym">Ich</name>
    <dbReference type="NCBI Taxonomy" id="5932"/>
    <lineage>
        <taxon>Eukaryota</taxon>
        <taxon>Sar</taxon>
        <taxon>Alveolata</taxon>
        <taxon>Ciliophora</taxon>
        <taxon>Intramacronucleata</taxon>
        <taxon>Oligohymenophorea</taxon>
        <taxon>Hymenostomatida</taxon>
        <taxon>Ophryoglenina</taxon>
        <taxon>Ichthyophthirius</taxon>
    </lineage>
</organism>
<gene>
    <name evidence="2" type="ORF">IMG5_082070</name>
</gene>
<dbReference type="GeneID" id="14908624"/>
<reference evidence="2 3" key="1">
    <citation type="submission" date="2011-07" db="EMBL/GenBank/DDBJ databases">
        <authorList>
            <person name="Coyne R."/>
            <person name="Brami D."/>
            <person name="Johnson J."/>
            <person name="Hostetler J."/>
            <person name="Hannick L."/>
            <person name="Clark T."/>
            <person name="Cassidy-Hanley D."/>
            <person name="Inman J."/>
        </authorList>
    </citation>
    <scope>NUCLEOTIDE SEQUENCE [LARGE SCALE GENOMIC DNA]</scope>
    <source>
        <strain evidence="2 3">G5</strain>
    </source>
</reference>
<dbReference type="RefSeq" id="XP_004036446.1">
    <property type="nucleotide sequence ID" value="XM_004036398.1"/>
</dbReference>